<dbReference type="GO" id="GO:0051539">
    <property type="term" value="F:4 iron, 4 sulfur cluster binding"/>
    <property type="evidence" value="ECO:0007669"/>
    <property type="project" value="TreeGrafter"/>
</dbReference>
<dbReference type="PANTHER" id="PTHR42961">
    <property type="entry name" value="IRON-SULFUR PROTEIN NUBPL"/>
    <property type="match status" value="1"/>
</dbReference>
<dbReference type="InterPro" id="IPR027417">
    <property type="entry name" value="P-loop_NTPase"/>
</dbReference>
<feature type="binding site" evidence="6">
    <location>
        <begin position="22"/>
        <end position="29"/>
    </location>
    <ligand>
        <name>ATP</name>
        <dbReference type="ChEBI" id="CHEBI:30616"/>
    </ligand>
</feature>
<dbReference type="InterPro" id="IPR019591">
    <property type="entry name" value="Mrp/NBP35_ATP-bd"/>
</dbReference>
<proteinExistence type="inferred from homology"/>
<dbReference type="STRING" id="1121301.SAMN02745912_03195"/>
<evidence type="ECO:0000256" key="1">
    <source>
        <dbReference type="ARBA" id="ARBA00022723"/>
    </source>
</evidence>
<comment type="subunit">
    <text evidence="6">Homodimer.</text>
</comment>
<evidence type="ECO:0000313" key="8">
    <source>
        <dbReference type="Proteomes" id="UP000184465"/>
    </source>
</evidence>
<dbReference type="OrthoDB" id="9809679at2"/>
<dbReference type="SUPFAM" id="SSF52540">
    <property type="entry name" value="P-loop containing nucleoside triphosphate hydrolases"/>
    <property type="match status" value="1"/>
</dbReference>
<organism evidence="7 8">
    <name type="scientific">Paramaledivibacter caminithermalis (strain DSM 15212 / CIP 107654 / DViRD3)</name>
    <name type="common">Clostridium caminithermale</name>
    <dbReference type="NCBI Taxonomy" id="1121301"/>
    <lineage>
        <taxon>Bacteria</taxon>
        <taxon>Bacillati</taxon>
        <taxon>Bacillota</taxon>
        <taxon>Clostridia</taxon>
        <taxon>Peptostreptococcales</taxon>
        <taxon>Caminicellaceae</taxon>
        <taxon>Paramaledivibacter</taxon>
    </lineage>
</organism>
<comment type="function">
    <text evidence="6">Binds and transfers iron-sulfur (Fe-S) clusters to target apoproteins. Can hydrolyze ATP.</text>
</comment>
<dbReference type="Gene3D" id="3.40.50.300">
    <property type="entry name" value="P-loop containing nucleotide triphosphate hydrolases"/>
    <property type="match status" value="1"/>
</dbReference>
<evidence type="ECO:0000256" key="3">
    <source>
        <dbReference type="ARBA" id="ARBA00022840"/>
    </source>
</evidence>
<keyword evidence="1 6" id="KW-0479">Metal-binding</keyword>
<dbReference type="GO" id="GO:0016226">
    <property type="term" value="P:iron-sulfur cluster assembly"/>
    <property type="evidence" value="ECO:0007669"/>
    <property type="project" value="InterPro"/>
</dbReference>
<evidence type="ECO:0000256" key="4">
    <source>
        <dbReference type="ARBA" id="ARBA00023004"/>
    </source>
</evidence>
<name>A0A1M6S647_PARC5</name>
<dbReference type="PROSITE" id="PS01215">
    <property type="entry name" value="MRP"/>
    <property type="match status" value="1"/>
</dbReference>
<comment type="similarity">
    <text evidence="6">Belongs to the Mrp/NBP35 ATP-binding proteins family.</text>
</comment>
<dbReference type="GO" id="GO:0016887">
    <property type="term" value="F:ATP hydrolysis activity"/>
    <property type="evidence" value="ECO:0007669"/>
    <property type="project" value="UniProtKB-UniRule"/>
</dbReference>
<evidence type="ECO:0000313" key="7">
    <source>
        <dbReference type="EMBL" id="SHK40166.1"/>
    </source>
</evidence>
<keyword evidence="4 6" id="KW-0408">Iron</keyword>
<evidence type="ECO:0000256" key="2">
    <source>
        <dbReference type="ARBA" id="ARBA00022741"/>
    </source>
</evidence>
<keyword evidence="2 6" id="KW-0547">Nucleotide-binding</keyword>
<reference evidence="7 8" key="1">
    <citation type="submission" date="2016-11" db="EMBL/GenBank/DDBJ databases">
        <authorList>
            <person name="Jaros S."/>
            <person name="Januszkiewicz K."/>
            <person name="Wedrychowicz H."/>
        </authorList>
    </citation>
    <scope>NUCLEOTIDE SEQUENCE [LARGE SCALE GENOMIC DNA]</scope>
    <source>
        <strain evidence="7 8">DSM 15212</strain>
    </source>
</reference>
<keyword evidence="6" id="KW-0378">Hydrolase</keyword>
<dbReference type="InterPro" id="IPR044304">
    <property type="entry name" value="NUBPL-like"/>
</dbReference>
<dbReference type="GO" id="GO:0140663">
    <property type="term" value="F:ATP-dependent FeS chaperone activity"/>
    <property type="evidence" value="ECO:0007669"/>
    <property type="project" value="InterPro"/>
</dbReference>
<dbReference type="RefSeq" id="WP_073152316.1">
    <property type="nucleotide sequence ID" value="NZ_FRAG01000055.1"/>
</dbReference>
<dbReference type="EMBL" id="FRAG01000055">
    <property type="protein sequence ID" value="SHK40166.1"/>
    <property type="molecule type" value="Genomic_DNA"/>
</dbReference>
<keyword evidence="8" id="KW-1185">Reference proteome</keyword>
<dbReference type="GO" id="GO:0046872">
    <property type="term" value="F:metal ion binding"/>
    <property type="evidence" value="ECO:0007669"/>
    <property type="project" value="UniProtKB-KW"/>
</dbReference>
<dbReference type="CDD" id="cd02037">
    <property type="entry name" value="Mrp_NBP35"/>
    <property type="match status" value="1"/>
</dbReference>
<protein>
    <recommendedName>
        <fullName evidence="6">Iron-sulfur cluster carrier protein</fullName>
    </recommendedName>
</protein>
<keyword evidence="5 6" id="KW-0411">Iron-sulfur</keyword>
<dbReference type="FunFam" id="3.40.50.300:FF:001119">
    <property type="entry name" value="Iron-sulfur cluster carrier protein"/>
    <property type="match status" value="1"/>
</dbReference>
<evidence type="ECO:0000256" key="6">
    <source>
        <dbReference type="HAMAP-Rule" id="MF_02040"/>
    </source>
</evidence>
<sequence length="262" mass="28625">MFEKEKTNEKSNIKKVIAIMSGKGGVGKSSITSLVATALQEKGKKVGIMDADITGPSIPKVFGINDKRAKGNDSGINPVITHTGIKVISLNLLIDKEDSPVVWRGPLLANTVKQFYTEVNWGDLDYLLIDLPPGTGDVSLTTMQSLPLDGIIVVSSPQDLVKLIVKKSLNMAKMMNTPILGIIENMSYFNCPECGKKINIFGESKVQEIAEEMGIDYIASIPIDPEFVQLSDEGKIELYGKINFKLMEELSNSIFSRVGVME</sequence>
<dbReference type="Pfam" id="PF10609">
    <property type="entry name" value="ParA"/>
    <property type="match status" value="1"/>
</dbReference>
<dbReference type="InterPro" id="IPR033756">
    <property type="entry name" value="YlxH/NBP35"/>
</dbReference>
<keyword evidence="3 6" id="KW-0067">ATP-binding</keyword>
<evidence type="ECO:0000256" key="5">
    <source>
        <dbReference type="ARBA" id="ARBA00023014"/>
    </source>
</evidence>
<dbReference type="AlphaFoldDB" id="A0A1M6S647"/>
<dbReference type="HAMAP" id="MF_02040">
    <property type="entry name" value="Mrp_NBP35"/>
    <property type="match status" value="1"/>
</dbReference>
<dbReference type="Proteomes" id="UP000184465">
    <property type="component" value="Unassembled WGS sequence"/>
</dbReference>
<dbReference type="PANTHER" id="PTHR42961:SF2">
    <property type="entry name" value="IRON-SULFUR PROTEIN NUBPL"/>
    <property type="match status" value="1"/>
</dbReference>
<accession>A0A1M6S647</accession>
<gene>
    <name evidence="7" type="ORF">SAMN02745912_03195</name>
</gene>
<dbReference type="InterPro" id="IPR000808">
    <property type="entry name" value="Mrp-like_CS"/>
</dbReference>
<dbReference type="GO" id="GO:0005524">
    <property type="term" value="F:ATP binding"/>
    <property type="evidence" value="ECO:0007669"/>
    <property type="project" value="UniProtKB-UniRule"/>
</dbReference>